<proteinExistence type="predicted"/>
<dbReference type="AlphaFoldDB" id="A0A7R9PQK3"/>
<organism evidence="1">
    <name type="scientific">Timema genevievae</name>
    <name type="common">Walking stick</name>
    <dbReference type="NCBI Taxonomy" id="629358"/>
    <lineage>
        <taxon>Eukaryota</taxon>
        <taxon>Metazoa</taxon>
        <taxon>Ecdysozoa</taxon>
        <taxon>Arthropoda</taxon>
        <taxon>Hexapoda</taxon>
        <taxon>Insecta</taxon>
        <taxon>Pterygota</taxon>
        <taxon>Neoptera</taxon>
        <taxon>Polyneoptera</taxon>
        <taxon>Phasmatodea</taxon>
        <taxon>Timematodea</taxon>
        <taxon>Timematoidea</taxon>
        <taxon>Timematidae</taxon>
        <taxon>Timema</taxon>
    </lineage>
</organism>
<name>A0A7R9PQK3_TIMGE</name>
<accession>A0A7R9PQK3</accession>
<gene>
    <name evidence="1" type="ORF">TGEB3V08_LOCUS9339</name>
</gene>
<dbReference type="EMBL" id="OE844230">
    <property type="protein sequence ID" value="CAD7604963.1"/>
    <property type="molecule type" value="Genomic_DNA"/>
</dbReference>
<reference evidence="1" key="1">
    <citation type="submission" date="2020-11" db="EMBL/GenBank/DDBJ databases">
        <authorList>
            <person name="Tran Van P."/>
        </authorList>
    </citation>
    <scope>NUCLEOTIDE SEQUENCE</scope>
</reference>
<sequence length="423" mass="46725">MVYWDPYGLDDGLRGDLEHRSVGVRLLEAVSGLPPATNSTTPVPDACYGNAVSGVPDVWGELDAIDNLISQMDIADACPSHGKDVFQAPTSASPIQTAGALPPSGVFQKAGGVVAKQPGTHTHFKTWICRWRNHHQHHDHLDVQAVFSNVKLVLQSNDSYLTSSLLYVKLHQFKDPCKRGWIISERRVRSRERLCWFTTEVTSNRIPSVSSLTLATGVRTNSCTSLHNGSAGRRINAVSLYFMRATAHFPPPKNTATTTPEVSVLPIPTVLNTVPVHACKKAELLKEHIVSRGGISWDENGEVSIQDTLLRRSNIVDLVNDLVRARRHNFHSLIDDSKELIVKELSVLSVYGTLLQHWALKPPYGIEKLLAAAKKQADYIVNKLHGIPWESSDVDYSLLESIISHATTRAETVYVKGEGNKIF</sequence>
<protein>
    <submittedName>
        <fullName evidence="1">Uncharacterized protein</fullName>
    </submittedName>
</protein>
<evidence type="ECO:0000313" key="1">
    <source>
        <dbReference type="EMBL" id="CAD7604963.1"/>
    </source>
</evidence>